<dbReference type="Pfam" id="PF00456">
    <property type="entry name" value="Transketolase_N"/>
    <property type="match status" value="1"/>
</dbReference>
<dbReference type="InterPro" id="IPR005474">
    <property type="entry name" value="Transketolase_N"/>
</dbReference>
<comment type="cofactor">
    <cofactor evidence="1">
        <name>thiamine diphosphate</name>
        <dbReference type="ChEBI" id="CHEBI:58937"/>
    </cofactor>
</comment>
<accession>X1L527</accession>
<reference evidence="6" key="1">
    <citation type="journal article" date="2014" name="Front. Microbiol.">
        <title>High frequency of phylogenetically diverse reductive dehalogenase-homologous genes in deep subseafloor sedimentary metagenomes.</title>
        <authorList>
            <person name="Kawai M."/>
            <person name="Futagami T."/>
            <person name="Toyoda A."/>
            <person name="Takaki Y."/>
            <person name="Nishi S."/>
            <person name="Hori S."/>
            <person name="Arai W."/>
            <person name="Tsubouchi T."/>
            <person name="Morono Y."/>
            <person name="Uchiyama I."/>
            <person name="Ito T."/>
            <person name="Fujiyama A."/>
            <person name="Inagaki F."/>
            <person name="Takami H."/>
        </authorList>
    </citation>
    <scope>NUCLEOTIDE SEQUENCE</scope>
    <source>
        <strain evidence="6">Expedition CK06-06</strain>
    </source>
</reference>
<proteinExistence type="predicted"/>
<keyword evidence="3" id="KW-0479">Metal-binding</keyword>
<evidence type="ECO:0000256" key="4">
    <source>
        <dbReference type="ARBA" id="ARBA00023052"/>
    </source>
</evidence>
<evidence type="ECO:0000313" key="6">
    <source>
        <dbReference type="EMBL" id="GAH89288.1"/>
    </source>
</evidence>
<dbReference type="GO" id="GO:0046872">
    <property type="term" value="F:metal ion binding"/>
    <property type="evidence" value="ECO:0007669"/>
    <property type="project" value="UniProtKB-KW"/>
</dbReference>
<evidence type="ECO:0000256" key="2">
    <source>
        <dbReference type="ARBA" id="ARBA00022679"/>
    </source>
</evidence>
<protein>
    <recommendedName>
        <fullName evidence="5">Transketolase N-terminal domain-containing protein</fullName>
    </recommendedName>
</protein>
<evidence type="ECO:0000256" key="3">
    <source>
        <dbReference type="ARBA" id="ARBA00022723"/>
    </source>
</evidence>
<comment type="caution">
    <text evidence="6">The sequence shown here is derived from an EMBL/GenBank/DDBJ whole genome shotgun (WGS) entry which is preliminary data.</text>
</comment>
<dbReference type="SUPFAM" id="SSF52518">
    <property type="entry name" value="Thiamin diphosphate-binding fold (THDP-binding)"/>
    <property type="match status" value="1"/>
</dbReference>
<dbReference type="EMBL" id="BARU01037652">
    <property type="protein sequence ID" value="GAH89288.1"/>
    <property type="molecule type" value="Genomic_DNA"/>
</dbReference>
<dbReference type="AlphaFoldDB" id="X1L527"/>
<dbReference type="InterPro" id="IPR029061">
    <property type="entry name" value="THDP-binding"/>
</dbReference>
<sequence>MFNKIANIVRGLAVDMIEMANSGHPGLPLGCAEIGAVLFWRCIKI</sequence>
<name>X1L527_9ZZZZ</name>
<feature type="domain" description="Transketolase N-terminal" evidence="5">
    <location>
        <begin position="3"/>
        <end position="43"/>
    </location>
</feature>
<dbReference type="PROSITE" id="PS00801">
    <property type="entry name" value="TRANSKETOLASE_1"/>
    <property type="match status" value="1"/>
</dbReference>
<keyword evidence="4" id="KW-0786">Thiamine pyrophosphate</keyword>
<evidence type="ECO:0000256" key="1">
    <source>
        <dbReference type="ARBA" id="ARBA00001964"/>
    </source>
</evidence>
<gene>
    <name evidence="6" type="ORF">S03H2_58626</name>
</gene>
<keyword evidence="2" id="KW-0808">Transferase</keyword>
<dbReference type="Gene3D" id="3.40.50.970">
    <property type="match status" value="1"/>
</dbReference>
<dbReference type="InterPro" id="IPR049557">
    <property type="entry name" value="Transketolase_CS"/>
</dbReference>
<evidence type="ECO:0000259" key="5">
    <source>
        <dbReference type="Pfam" id="PF00456"/>
    </source>
</evidence>
<dbReference type="GO" id="GO:0016740">
    <property type="term" value="F:transferase activity"/>
    <property type="evidence" value="ECO:0007669"/>
    <property type="project" value="UniProtKB-KW"/>
</dbReference>
<organism evidence="6">
    <name type="scientific">marine sediment metagenome</name>
    <dbReference type="NCBI Taxonomy" id="412755"/>
    <lineage>
        <taxon>unclassified sequences</taxon>
        <taxon>metagenomes</taxon>
        <taxon>ecological metagenomes</taxon>
    </lineage>
</organism>